<dbReference type="EC" id="2.7.13.3" evidence="2"/>
<evidence type="ECO:0000256" key="4">
    <source>
        <dbReference type="SAM" id="Phobius"/>
    </source>
</evidence>
<accession>A0A7K1Y8T7</accession>
<dbReference type="InterPro" id="IPR004358">
    <property type="entry name" value="Sig_transdc_His_kin-like_C"/>
</dbReference>
<dbReference type="SUPFAM" id="SSF55874">
    <property type="entry name" value="ATPase domain of HSP90 chaperone/DNA topoisomerase II/histidine kinase"/>
    <property type="match status" value="1"/>
</dbReference>
<dbReference type="Pfam" id="PF02518">
    <property type="entry name" value="HATPase_c"/>
    <property type="match status" value="1"/>
</dbReference>
<sequence>MKNIFTLFFLLSFFIGEKVFSQPYYFRRYQVENGLSHNTVFCSMQDSDGFMWFGTKDGLNRFDGYSFKTFRYDSEKPGSLSEGPIYSLYSDKKKRLWVGTFNGLYIYNPAKENFSLVKATSRMSISEIHADNAGNLWIICDYHIYRYEIDSHILTKYEFKPFYAVTSFCLSSDNKFWVGSVSGHILNFNPQKKTSKVYDIFQDLDISDAKLVSEITETETGDFLIGTQSQGVKLFNPRNGSVKNIVTYNTSKSKIYVRDIHRFSNHEFWIGSESGIYIYNESTGQVTNLTKQSNDPYSISDNAVYSLYADREGGIWAGTYFGGVCYYSDNYSVFSKYFPRIGANSISGNDVREICQDKYGNLWIGTEDAGLNKLDAKTGLITQFLPDGSKESISYSNIHALMADGDKLWIGTFEHGLDIMDINTGKVIKHYSTDNQPAFHSNFFLTFYKTRDGTILTGTSAGLFKYNPKTDSFSAIPNLPFVFYHSILEDSGGTIWTGTFGYGAFTFKLSDPKPSHYGYEPGKTDGVSNYNVNSIFEDSEKRIWLTTDGGGLDLFNPASKTFKIYTIKNGLPSNLLFKIQEDSDKKLWISSTRGLIKFDPKSEKTKTYRRANGLLTDQFNYNSSYKDAAGRLYFGSVKGMISFDPKQLRETEAKPPVFFTGFQVNNADLPIEKDSPLKKSIALTDTIVLDYNQSTFSIDFAALSFIAPDMNEYAYRMSGLYKDWSYLNTNRKVYFTKLAAGEYVFEVKALMYGSNSWSTKNPTLLIKVLPPIWESKLAYVLYTILFISLIWYLIVSYHKRQIVKNKRLMEIFENKKEKEIYQAKIEFFTNVAHEIRTPLTLIKGPMEKVIKHADENPAIQKNLLIMDKNTDRLLTLTNQLLDFRKTEANGYSLNFVKASITDLLQDVWIGFQAAAEEKEIRYEIELPQKNLLAYIDTEAFTKIISNLLDNGLKYGKSHVILKLLAAQSKSEFFSIQVWSDGKLIPLELHKKIFEPFFRAKETEKKKGTGIGLSISRSLAELHKGSLELIKSAGGFNIFELKLPIHQLIEFNLKGTWKKH</sequence>
<gene>
    <name evidence="6" type="ORF">GS399_08480</name>
</gene>
<dbReference type="SUPFAM" id="SSF69322">
    <property type="entry name" value="Tricorn protease domain 2"/>
    <property type="match status" value="1"/>
</dbReference>
<comment type="caution">
    <text evidence="6">The sequence shown here is derived from an EMBL/GenBank/DDBJ whole genome shotgun (WGS) entry which is preliminary data.</text>
</comment>
<dbReference type="PRINTS" id="PR00344">
    <property type="entry name" value="BCTRLSENSOR"/>
</dbReference>
<feature type="transmembrane region" description="Helical" evidence="4">
    <location>
        <begin position="777"/>
        <end position="797"/>
    </location>
</feature>
<dbReference type="SMART" id="SM00388">
    <property type="entry name" value="HisKA"/>
    <property type="match status" value="1"/>
</dbReference>
<dbReference type="Gene3D" id="2.60.40.10">
    <property type="entry name" value="Immunoglobulins"/>
    <property type="match status" value="1"/>
</dbReference>
<dbReference type="GO" id="GO:0000155">
    <property type="term" value="F:phosphorelay sensor kinase activity"/>
    <property type="evidence" value="ECO:0007669"/>
    <property type="project" value="InterPro"/>
</dbReference>
<dbReference type="PROSITE" id="PS50109">
    <property type="entry name" value="HIS_KIN"/>
    <property type="match status" value="1"/>
</dbReference>
<evidence type="ECO:0000259" key="5">
    <source>
        <dbReference type="PROSITE" id="PS50109"/>
    </source>
</evidence>
<dbReference type="EMBL" id="WVHT01000003">
    <property type="protein sequence ID" value="MXV51006.1"/>
    <property type="molecule type" value="Genomic_DNA"/>
</dbReference>
<evidence type="ECO:0000256" key="1">
    <source>
        <dbReference type="ARBA" id="ARBA00000085"/>
    </source>
</evidence>
<dbReference type="Gene3D" id="1.10.287.130">
    <property type="match status" value="1"/>
</dbReference>
<keyword evidence="7" id="KW-1185">Reference proteome</keyword>
<dbReference type="PANTHER" id="PTHR43547:SF2">
    <property type="entry name" value="HYBRID SIGNAL TRANSDUCTION HISTIDINE KINASE C"/>
    <property type="match status" value="1"/>
</dbReference>
<evidence type="ECO:0000256" key="3">
    <source>
        <dbReference type="ARBA" id="ARBA00022553"/>
    </source>
</evidence>
<keyword evidence="6" id="KW-0808">Transferase</keyword>
<dbReference type="Gene3D" id="2.130.10.10">
    <property type="entry name" value="YVTN repeat-like/Quinoprotein amine dehydrogenase"/>
    <property type="match status" value="2"/>
</dbReference>
<dbReference type="InterPro" id="IPR015943">
    <property type="entry name" value="WD40/YVTN_repeat-like_dom_sf"/>
</dbReference>
<protein>
    <recommendedName>
        <fullName evidence="2">histidine kinase</fullName>
        <ecNumber evidence="2">2.7.13.3</ecNumber>
    </recommendedName>
</protein>
<dbReference type="Pfam" id="PF07494">
    <property type="entry name" value="Reg_prop"/>
    <property type="match status" value="5"/>
</dbReference>
<dbReference type="FunFam" id="1.10.287.130:FF:000045">
    <property type="entry name" value="Two-component system sensor histidine kinase/response regulator"/>
    <property type="match status" value="1"/>
</dbReference>
<evidence type="ECO:0000256" key="2">
    <source>
        <dbReference type="ARBA" id="ARBA00012438"/>
    </source>
</evidence>
<dbReference type="InterPro" id="IPR003594">
    <property type="entry name" value="HATPase_dom"/>
</dbReference>
<keyword evidence="4" id="KW-0472">Membrane</keyword>
<dbReference type="SUPFAM" id="SSF47384">
    <property type="entry name" value="Homodimeric domain of signal transducing histidine kinase"/>
    <property type="match status" value="1"/>
</dbReference>
<keyword evidence="3" id="KW-0597">Phosphoprotein</keyword>
<dbReference type="CDD" id="cd00082">
    <property type="entry name" value="HisKA"/>
    <property type="match status" value="1"/>
</dbReference>
<dbReference type="Gene3D" id="3.30.565.10">
    <property type="entry name" value="Histidine kinase-like ATPase, C-terminal domain"/>
    <property type="match status" value="1"/>
</dbReference>
<dbReference type="Pfam" id="PF00512">
    <property type="entry name" value="HisKA"/>
    <property type="match status" value="1"/>
</dbReference>
<keyword evidence="4" id="KW-1133">Transmembrane helix</keyword>
<evidence type="ECO:0000313" key="6">
    <source>
        <dbReference type="EMBL" id="MXV51006.1"/>
    </source>
</evidence>
<keyword evidence="6" id="KW-0418">Kinase</keyword>
<proteinExistence type="predicted"/>
<keyword evidence="4" id="KW-0812">Transmembrane</keyword>
<dbReference type="SMART" id="SM00387">
    <property type="entry name" value="HATPase_c"/>
    <property type="match status" value="1"/>
</dbReference>
<dbReference type="FunFam" id="2.60.40.10:FF:000791">
    <property type="entry name" value="Two-component system sensor histidine kinase/response regulator"/>
    <property type="match status" value="1"/>
</dbReference>
<dbReference type="InterPro" id="IPR013783">
    <property type="entry name" value="Ig-like_fold"/>
</dbReference>
<dbReference type="InterPro" id="IPR011123">
    <property type="entry name" value="Y_Y_Y"/>
</dbReference>
<dbReference type="Pfam" id="PF07495">
    <property type="entry name" value="Y_Y_Y"/>
    <property type="match status" value="1"/>
</dbReference>
<dbReference type="InterPro" id="IPR036890">
    <property type="entry name" value="HATPase_C_sf"/>
</dbReference>
<dbReference type="SUPFAM" id="SSF63829">
    <property type="entry name" value="Calcium-dependent phosphotriesterase"/>
    <property type="match status" value="1"/>
</dbReference>
<comment type="catalytic activity">
    <reaction evidence="1">
        <text>ATP + protein L-histidine = ADP + protein N-phospho-L-histidine.</text>
        <dbReference type="EC" id="2.7.13.3"/>
    </reaction>
</comment>
<organism evidence="6 7">
    <name type="scientific">Hufsiella arboris</name>
    <dbReference type="NCBI Taxonomy" id="2695275"/>
    <lineage>
        <taxon>Bacteria</taxon>
        <taxon>Pseudomonadati</taxon>
        <taxon>Bacteroidota</taxon>
        <taxon>Sphingobacteriia</taxon>
        <taxon>Sphingobacteriales</taxon>
        <taxon>Sphingobacteriaceae</taxon>
        <taxon>Hufsiella</taxon>
    </lineage>
</organism>
<dbReference type="AlphaFoldDB" id="A0A7K1Y8T7"/>
<dbReference type="InterPro" id="IPR011110">
    <property type="entry name" value="Reg_prop"/>
</dbReference>
<dbReference type="Proteomes" id="UP000466586">
    <property type="component" value="Unassembled WGS sequence"/>
</dbReference>
<reference evidence="6 7" key="1">
    <citation type="submission" date="2019-11" db="EMBL/GenBank/DDBJ databases">
        <title>Pedobacter sp. HMF7647 Genome sequencing and assembly.</title>
        <authorList>
            <person name="Kang H."/>
            <person name="Kim H."/>
            <person name="Joh K."/>
        </authorList>
    </citation>
    <scope>NUCLEOTIDE SEQUENCE [LARGE SCALE GENOMIC DNA]</scope>
    <source>
        <strain evidence="6 7">HMF7647</strain>
    </source>
</reference>
<dbReference type="PANTHER" id="PTHR43547">
    <property type="entry name" value="TWO-COMPONENT HISTIDINE KINASE"/>
    <property type="match status" value="1"/>
</dbReference>
<dbReference type="InterPro" id="IPR036097">
    <property type="entry name" value="HisK_dim/P_sf"/>
</dbReference>
<evidence type="ECO:0000313" key="7">
    <source>
        <dbReference type="Proteomes" id="UP000466586"/>
    </source>
</evidence>
<feature type="domain" description="Histidine kinase" evidence="5">
    <location>
        <begin position="830"/>
        <end position="1046"/>
    </location>
</feature>
<dbReference type="InterPro" id="IPR003661">
    <property type="entry name" value="HisK_dim/P_dom"/>
</dbReference>
<dbReference type="InterPro" id="IPR005467">
    <property type="entry name" value="His_kinase_dom"/>
</dbReference>
<name>A0A7K1Y8T7_9SPHI</name>